<keyword evidence="3" id="KW-1185">Reference proteome</keyword>
<organism evidence="2 3">
    <name type="scientific">Durusdinium trenchii</name>
    <dbReference type="NCBI Taxonomy" id="1381693"/>
    <lineage>
        <taxon>Eukaryota</taxon>
        <taxon>Sar</taxon>
        <taxon>Alveolata</taxon>
        <taxon>Dinophyceae</taxon>
        <taxon>Suessiales</taxon>
        <taxon>Symbiodiniaceae</taxon>
        <taxon>Durusdinium</taxon>
    </lineage>
</organism>
<proteinExistence type="predicted"/>
<dbReference type="EMBL" id="CAXAMM010014670">
    <property type="protein sequence ID" value="CAK9034413.1"/>
    <property type="molecule type" value="Genomic_DNA"/>
</dbReference>
<sequence>MVHSFDNTSKGVSKKELQASMGDLRHQQRKIYTSKDPRFASAPSFSFGSRSINELNTLACNRSFFCKNGTHRCTDGEILLDPLRRRDDKSQAKLRDHGRQWKAVPGPGSYRVPRFLGDIDQVREFSLGKSAFPWHAPSWSLDGQSLRPALYHTTGGVNGFYQREGNILRRPKPNITPGPAHYFKDSHCGLSMFCDYF</sequence>
<reference evidence="2 3" key="1">
    <citation type="submission" date="2024-02" db="EMBL/GenBank/DDBJ databases">
        <authorList>
            <person name="Chen Y."/>
            <person name="Shah S."/>
            <person name="Dougan E. K."/>
            <person name="Thang M."/>
            <person name="Chan C."/>
        </authorList>
    </citation>
    <scope>NUCLEOTIDE SEQUENCE [LARGE SCALE GENOMIC DNA]</scope>
</reference>
<protein>
    <submittedName>
        <fullName evidence="2">Uncharacterized protein</fullName>
    </submittedName>
</protein>
<dbReference type="InterPro" id="IPR010736">
    <property type="entry name" value="SHIPPO-rpt"/>
</dbReference>
<gene>
    <name evidence="2" type="ORF">SCF082_LOCUS20850</name>
</gene>
<evidence type="ECO:0000313" key="3">
    <source>
        <dbReference type="Proteomes" id="UP001642464"/>
    </source>
</evidence>
<name>A0ABP0L764_9DINO</name>
<accession>A0ABP0L764</accession>
<feature type="compositionally biased region" description="Polar residues" evidence="1">
    <location>
        <begin position="1"/>
        <end position="11"/>
    </location>
</feature>
<evidence type="ECO:0000313" key="2">
    <source>
        <dbReference type="EMBL" id="CAK9034413.1"/>
    </source>
</evidence>
<comment type="caution">
    <text evidence="2">The sequence shown here is derived from an EMBL/GenBank/DDBJ whole genome shotgun (WGS) entry which is preliminary data.</text>
</comment>
<dbReference type="Proteomes" id="UP001642464">
    <property type="component" value="Unassembled WGS sequence"/>
</dbReference>
<evidence type="ECO:0000256" key="1">
    <source>
        <dbReference type="SAM" id="MobiDB-lite"/>
    </source>
</evidence>
<dbReference type="Pfam" id="PF07004">
    <property type="entry name" value="SHIPPO-rpt"/>
    <property type="match status" value="2"/>
</dbReference>
<feature type="region of interest" description="Disordered" evidence="1">
    <location>
        <begin position="1"/>
        <end position="23"/>
    </location>
</feature>